<proteinExistence type="predicted"/>
<reference evidence="1 2" key="1">
    <citation type="submission" date="2020-09" db="EMBL/GenBank/DDBJ databases">
        <title>novel species in genus Nocardioides.</title>
        <authorList>
            <person name="Zhang G."/>
        </authorList>
    </citation>
    <scope>NUCLEOTIDE SEQUENCE [LARGE SCALE GENOMIC DNA]</scope>
    <source>
        <strain evidence="1 2">KCTC 39551</strain>
    </source>
</reference>
<evidence type="ECO:0000313" key="1">
    <source>
        <dbReference type="EMBL" id="MBD3926095.1"/>
    </source>
</evidence>
<organism evidence="1 2">
    <name type="scientific">Nocardioides cavernae</name>
    <dbReference type="NCBI Taxonomy" id="1921566"/>
    <lineage>
        <taxon>Bacteria</taxon>
        <taxon>Bacillati</taxon>
        <taxon>Actinomycetota</taxon>
        <taxon>Actinomycetes</taxon>
        <taxon>Propionibacteriales</taxon>
        <taxon>Nocardioidaceae</taxon>
        <taxon>Nocardioides</taxon>
    </lineage>
</organism>
<keyword evidence="2" id="KW-1185">Reference proteome</keyword>
<name>A0ABR8NDY6_9ACTN</name>
<accession>A0ABR8NDY6</accession>
<comment type="caution">
    <text evidence="1">The sequence shown here is derived from an EMBL/GenBank/DDBJ whole genome shotgun (WGS) entry which is preliminary data.</text>
</comment>
<dbReference type="EMBL" id="JACXYZ010000002">
    <property type="protein sequence ID" value="MBD3926095.1"/>
    <property type="molecule type" value="Genomic_DNA"/>
</dbReference>
<dbReference type="RefSeq" id="WP_191195933.1">
    <property type="nucleotide sequence ID" value="NZ_JACXYZ010000002.1"/>
</dbReference>
<evidence type="ECO:0000313" key="2">
    <source>
        <dbReference type="Proteomes" id="UP000618818"/>
    </source>
</evidence>
<gene>
    <name evidence="1" type="ORF">IEZ26_15835</name>
</gene>
<dbReference type="Proteomes" id="UP000618818">
    <property type="component" value="Unassembled WGS sequence"/>
</dbReference>
<sequence length="157" mass="17460">MTYYDHDHTAEAAFLDYTAAPTPENAHAAELTIATLQRRYDALLRRLDGEAAPPLTPPHTHNAWDTPEACIEGSLTDLAEGSLEDRAATLAHGREALRALVHDVDEARRYARLLFQQVTFGLLDYGALDVPTDVDEWPEWLTYYDGEAPERQGPASV</sequence>
<protein>
    <submittedName>
        <fullName evidence="1">Uncharacterized protein</fullName>
    </submittedName>
</protein>